<sequence length="414" mass="44615">MSLKQLDKLATEVEAEVQPIYREIEARALVNHAKVLEGFHLARVADYHLRGTNGYGYNDPGREALEKIYAHVFGAEAALVRGQIVSGTHAIAIALFGLLRPGDELLAVQGSPYDTLEELIGKRGNVPGSLRDLGVSYQQVELTPAGLLDWTAIAQALSSKTKVVLVQRSRGYAWRPALTLPELKRLVEFVKERAPQAYVFVDNCYGELVDTAEPPSVGADLIAGSLIKNPGGGLAPTGGYVVGRKELVEMAANRWTAPGIGAEVGPSLGHQRLLLQGIFMAPHIVAEALKGAVFAARLFERLGFKVSPTYDEPRSDIIQSIALETPERLVAFCRGLQAASPVDAHVLPEPNYMPGYEDDVIMAAGTFVQGASLELSADAPLREPYAVYLQGGLSKEYVRLGVLSAARNVLKLQG</sequence>
<reference evidence="1 2" key="1">
    <citation type="submission" date="2011-05" db="EMBL/GenBank/DDBJ databases">
        <title>Complete sequence of Desulfotomaculum carboxydivorans CO-1-SRB.</title>
        <authorList>
            <consortium name="US DOE Joint Genome Institute"/>
            <person name="Lucas S."/>
            <person name="Han J."/>
            <person name="Lapidus A."/>
            <person name="Cheng J.-F."/>
            <person name="Goodwin L."/>
            <person name="Pitluck S."/>
            <person name="Peters L."/>
            <person name="Mikhailova N."/>
            <person name="Lu M."/>
            <person name="Han C."/>
            <person name="Tapia R."/>
            <person name="Land M."/>
            <person name="Hauser L."/>
            <person name="Kyrpides N."/>
            <person name="Ivanova N."/>
            <person name="Pagani I."/>
            <person name="Stams A."/>
            <person name="Plugge C."/>
            <person name="Muyzer G."/>
            <person name="Kuever J."/>
            <person name="Parshina S."/>
            <person name="Ivanova A."/>
            <person name="Nazina T."/>
            <person name="Woyke T."/>
        </authorList>
    </citation>
    <scope>NUCLEOTIDE SEQUENCE [LARGE SCALE GENOMIC DNA]</scope>
    <source>
        <strain evidence="2">DSM 14880 / VKM B-2319 / CO-1-SRB</strain>
    </source>
</reference>
<dbReference type="RefSeq" id="WP_013810165.1">
    <property type="nucleotide sequence ID" value="NC_015565.1"/>
</dbReference>
<accession>F6B5E0</accession>
<gene>
    <name evidence="1" type="ordered locus">Desca_1405</name>
</gene>
<dbReference type="Gene3D" id="3.90.1150.60">
    <property type="entry name" value="Methioning gamme-lyase, C-terminal domain"/>
    <property type="match status" value="1"/>
</dbReference>
<organism evidence="1 2">
    <name type="scientific">Desulfotomaculum nigrificans (strain DSM 14880 / VKM B-2319 / CO-1-SRB)</name>
    <name type="common">Desulfotomaculum carboxydivorans</name>
    <dbReference type="NCBI Taxonomy" id="868595"/>
    <lineage>
        <taxon>Bacteria</taxon>
        <taxon>Bacillati</taxon>
        <taxon>Bacillota</taxon>
        <taxon>Clostridia</taxon>
        <taxon>Eubacteriales</taxon>
        <taxon>Desulfotomaculaceae</taxon>
        <taxon>Desulfotomaculum</taxon>
    </lineage>
</organism>
<dbReference type="InterPro" id="IPR009651">
    <property type="entry name" value="Met_g_lyase_put"/>
</dbReference>
<dbReference type="EMBL" id="CP002736">
    <property type="protein sequence ID" value="AEF94261.1"/>
    <property type="molecule type" value="Genomic_DNA"/>
</dbReference>
<evidence type="ECO:0000313" key="1">
    <source>
        <dbReference type="EMBL" id="AEF94261.1"/>
    </source>
</evidence>
<name>F6B5E0_DESCC</name>
<dbReference type="STRING" id="868595.Desca_1405"/>
<dbReference type="HOGENOM" id="CLU_037803_3_0_9"/>
<keyword evidence="2" id="KW-1185">Reference proteome</keyword>
<dbReference type="AlphaFoldDB" id="F6B5E0"/>
<dbReference type="PANTHER" id="PTHR46658:SF1">
    <property type="entry name" value="CYS OR MET METABOLISM PYRIDOXAL-PHOSPHATE-DEPENDENT ENZYME"/>
    <property type="match status" value="1"/>
</dbReference>
<dbReference type="Pfam" id="PF06838">
    <property type="entry name" value="Met_gamma_lyase"/>
    <property type="match status" value="1"/>
</dbReference>
<dbReference type="KEGG" id="dca:Desca_1405"/>
<dbReference type="Gene3D" id="3.40.640.10">
    <property type="entry name" value="Type I PLP-dependent aspartate aminotransferase-like (Major domain)"/>
    <property type="match status" value="1"/>
</dbReference>
<evidence type="ECO:0000313" key="2">
    <source>
        <dbReference type="Proteomes" id="UP000009226"/>
    </source>
</evidence>
<dbReference type="Proteomes" id="UP000009226">
    <property type="component" value="Chromosome"/>
</dbReference>
<dbReference type="eggNOG" id="COG4100">
    <property type="taxonomic scope" value="Bacteria"/>
</dbReference>
<dbReference type="SUPFAM" id="SSF53383">
    <property type="entry name" value="PLP-dependent transferases"/>
    <property type="match status" value="1"/>
</dbReference>
<proteinExistence type="predicted"/>
<dbReference type="PANTHER" id="PTHR46658">
    <property type="entry name" value="CYS OR MET METABOLISM PYRIDOXAL-PHOSPHATE-DEPENDENT ENZYME"/>
    <property type="match status" value="1"/>
</dbReference>
<dbReference type="InterPro" id="IPR015424">
    <property type="entry name" value="PyrdxlP-dep_Trfase"/>
</dbReference>
<protein>
    <submittedName>
        <fullName evidence="1">Aluminum resistance family protein</fullName>
    </submittedName>
</protein>
<dbReference type="InterPro" id="IPR015421">
    <property type="entry name" value="PyrdxlP-dep_Trfase_major"/>
</dbReference>